<keyword evidence="9 10" id="KW-0807">Transducer</keyword>
<feature type="transmembrane region" description="Helical" evidence="10">
    <location>
        <begin position="12"/>
        <end position="31"/>
    </location>
</feature>
<keyword evidence="4 10" id="KW-0812">Transmembrane</keyword>
<evidence type="ECO:0000256" key="3">
    <source>
        <dbReference type="ARBA" id="ARBA00022606"/>
    </source>
</evidence>
<keyword evidence="7 10" id="KW-0472">Membrane</keyword>
<evidence type="ECO:0000256" key="10">
    <source>
        <dbReference type="RuleBase" id="RU351113"/>
    </source>
</evidence>
<name>A0A6A4W735_AMPAM</name>
<feature type="transmembrane region" description="Helical" evidence="10">
    <location>
        <begin position="376"/>
        <end position="393"/>
    </location>
</feature>
<evidence type="ECO:0000313" key="11">
    <source>
        <dbReference type="EMBL" id="KAF0303176.1"/>
    </source>
</evidence>
<evidence type="ECO:0000256" key="5">
    <source>
        <dbReference type="ARBA" id="ARBA00022725"/>
    </source>
</evidence>
<dbReference type="Proteomes" id="UP000440578">
    <property type="component" value="Unassembled WGS sequence"/>
</dbReference>
<feature type="transmembrane region" description="Helical" evidence="10">
    <location>
        <begin position="299"/>
        <end position="323"/>
    </location>
</feature>
<organism evidence="11 12">
    <name type="scientific">Amphibalanus amphitrite</name>
    <name type="common">Striped barnacle</name>
    <name type="synonym">Balanus amphitrite</name>
    <dbReference type="NCBI Taxonomy" id="1232801"/>
    <lineage>
        <taxon>Eukaryota</taxon>
        <taxon>Metazoa</taxon>
        <taxon>Ecdysozoa</taxon>
        <taxon>Arthropoda</taxon>
        <taxon>Crustacea</taxon>
        <taxon>Multicrustacea</taxon>
        <taxon>Cirripedia</taxon>
        <taxon>Thoracica</taxon>
        <taxon>Thoracicalcarea</taxon>
        <taxon>Balanomorpha</taxon>
        <taxon>Balanoidea</taxon>
        <taxon>Balanidae</taxon>
        <taxon>Amphibalaninae</taxon>
        <taxon>Amphibalanus</taxon>
    </lineage>
</organism>
<dbReference type="InterPro" id="IPR004117">
    <property type="entry name" value="7tm6_olfct_rcpt"/>
</dbReference>
<dbReference type="AlphaFoldDB" id="A0A6A4W735"/>
<comment type="caution">
    <text evidence="11">The sequence shown here is derived from an EMBL/GenBank/DDBJ whole genome shotgun (WGS) entry which is preliminary data.</text>
</comment>
<evidence type="ECO:0000256" key="1">
    <source>
        <dbReference type="ARBA" id="ARBA00004651"/>
    </source>
</evidence>
<dbReference type="GO" id="GO:0004984">
    <property type="term" value="F:olfactory receptor activity"/>
    <property type="evidence" value="ECO:0007669"/>
    <property type="project" value="InterPro"/>
</dbReference>
<evidence type="ECO:0000256" key="9">
    <source>
        <dbReference type="ARBA" id="ARBA00023224"/>
    </source>
</evidence>
<keyword evidence="8 10" id="KW-0675">Receptor</keyword>
<evidence type="ECO:0000256" key="6">
    <source>
        <dbReference type="ARBA" id="ARBA00022989"/>
    </source>
</evidence>
<keyword evidence="5 10" id="KW-0552">Olfaction</keyword>
<keyword evidence="3 10" id="KW-0716">Sensory transduction</keyword>
<feature type="transmembrane region" description="Helical" evidence="10">
    <location>
        <begin position="67"/>
        <end position="92"/>
    </location>
</feature>
<keyword evidence="6 10" id="KW-1133">Transmembrane helix</keyword>
<dbReference type="EMBL" id="VIIS01000969">
    <property type="protein sequence ID" value="KAF0303176.1"/>
    <property type="molecule type" value="Genomic_DNA"/>
</dbReference>
<evidence type="ECO:0000256" key="8">
    <source>
        <dbReference type="ARBA" id="ARBA00023170"/>
    </source>
</evidence>
<gene>
    <name evidence="11" type="ORF">FJT64_002907</name>
</gene>
<feature type="transmembrane region" description="Helical" evidence="10">
    <location>
        <begin position="266"/>
        <end position="287"/>
    </location>
</feature>
<dbReference type="GO" id="GO:0005549">
    <property type="term" value="F:odorant binding"/>
    <property type="evidence" value="ECO:0007669"/>
    <property type="project" value="InterPro"/>
</dbReference>
<dbReference type="GO" id="GO:0005886">
    <property type="term" value="C:plasma membrane"/>
    <property type="evidence" value="ECO:0007669"/>
    <property type="project" value="UniProtKB-SubCell"/>
</dbReference>
<dbReference type="Pfam" id="PF08395">
    <property type="entry name" value="7tm_7"/>
    <property type="match status" value="1"/>
</dbReference>
<evidence type="ECO:0000256" key="2">
    <source>
        <dbReference type="ARBA" id="ARBA00022475"/>
    </source>
</evidence>
<evidence type="ECO:0000256" key="7">
    <source>
        <dbReference type="ARBA" id="ARBA00023136"/>
    </source>
</evidence>
<proteinExistence type="inferred from homology"/>
<keyword evidence="2" id="KW-1003">Cell membrane</keyword>
<dbReference type="PANTHER" id="PTHR21137:SF35">
    <property type="entry name" value="ODORANT RECEPTOR 19A-RELATED"/>
    <property type="match status" value="1"/>
</dbReference>
<comment type="subcellular location">
    <subcellularLocation>
        <location evidence="1 10">Cell membrane</location>
        <topology evidence="1 10">Multi-pass membrane protein</topology>
    </subcellularLocation>
</comment>
<protein>
    <recommendedName>
        <fullName evidence="10">Odorant receptor</fullName>
    </recommendedName>
</protein>
<reference evidence="11 12" key="1">
    <citation type="submission" date="2019-07" db="EMBL/GenBank/DDBJ databases">
        <title>Draft genome assembly of a fouling barnacle, Amphibalanus amphitrite (Darwin, 1854): The first reference genome for Thecostraca.</title>
        <authorList>
            <person name="Kim W."/>
        </authorList>
    </citation>
    <scope>NUCLEOTIDE SEQUENCE [LARGE SCALE GENOMIC DNA]</scope>
    <source>
        <strain evidence="11">SNU_AA5</strain>
        <tissue evidence="11">Soma without cirri and trophi</tissue>
    </source>
</reference>
<dbReference type="PANTHER" id="PTHR21137">
    <property type="entry name" value="ODORANT RECEPTOR"/>
    <property type="match status" value="1"/>
</dbReference>
<dbReference type="GO" id="GO:0007165">
    <property type="term" value="P:signal transduction"/>
    <property type="evidence" value="ECO:0007669"/>
    <property type="project" value="UniProtKB-KW"/>
</dbReference>
<keyword evidence="12" id="KW-1185">Reference proteome</keyword>
<evidence type="ECO:0000313" key="12">
    <source>
        <dbReference type="Proteomes" id="UP000440578"/>
    </source>
</evidence>
<feature type="transmembrane region" description="Helical" evidence="10">
    <location>
        <begin position="125"/>
        <end position="146"/>
    </location>
</feature>
<comment type="similarity">
    <text evidence="10">Belongs to the insect chemoreceptor superfamily. Heteromeric odorant receptor channel (TC 1.A.69) family.</text>
</comment>
<dbReference type="GO" id="GO:0050909">
    <property type="term" value="P:sensory perception of taste"/>
    <property type="evidence" value="ECO:0007669"/>
    <property type="project" value="InterPro"/>
</dbReference>
<sequence>MSRGMSPHLRLLRALLLLVSALTLTGLHVPHERTPRGWRAARLVPLALSALSVVGNIGDIVSSIGNAFMLMFSLSMNVNNVQGYAMMLFLMYHRRRVHQFLQRIWELDQMTVGCQRKGEYRGVSILTILLAVIPFFCLFIWMVGFFSTSGLAPPNYIINWYIPPQLNNRNWFGIITVVQVLSGLISNTCQMSFDVLLVGFAGAVALLQERLATYCQKYLTLSSDADLVSGVSGRFNDEDATHLTTLYSSVRDLADDLTSFCSLPTLLLHTTVAAGMLFGSYVSILMVSTKSGSSTAKVIGFASYTLSMVLRLVLVSWAGSWLIERGEQLQQTLARLRWPASASPAARFQLQQLMEQTRQPPAFHGWGLFTVQKTNMVALFSFVLTYFVILLQMQVR</sequence>
<dbReference type="InterPro" id="IPR013604">
    <property type="entry name" value="7TM_chemorcpt"/>
</dbReference>
<evidence type="ECO:0000256" key="4">
    <source>
        <dbReference type="ARBA" id="ARBA00022692"/>
    </source>
</evidence>
<feature type="transmembrane region" description="Helical" evidence="10">
    <location>
        <begin position="43"/>
        <end position="61"/>
    </location>
</feature>
<accession>A0A6A4W735</accession>